<reference evidence="2" key="1">
    <citation type="submission" date="2021-01" db="EMBL/GenBank/DDBJ databases">
        <authorList>
            <person name="Eckstrom K.M.E."/>
        </authorList>
    </citation>
    <scope>NUCLEOTIDE SEQUENCE</scope>
    <source>
        <strain evidence="2">UVCC 0001</strain>
    </source>
</reference>
<protein>
    <submittedName>
        <fullName evidence="2">Uncharacterized protein</fullName>
    </submittedName>
</protein>
<dbReference type="EMBL" id="JASFZW010000001">
    <property type="protein sequence ID" value="KAK2080262.1"/>
    <property type="molecule type" value="Genomic_DNA"/>
</dbReference>
<sequence>MDPTNFDSTSSACTFLQGYNELESLERPLFSSQDEGDDYERAHGVAPPQSHRPAGGRPGGASFSTVGLPTQVDEIRELTVLAKDAAGIMWEMVAMNESGPAAAEMQANAQQLQAQLRGLIGDYQGGDEKLFNEALEALDMLNSCFFD</sequence>
<proteinExistence type="predicted"/>
<keyword evidence="3" id="KW-1185">Reference proteome</keyword>
<comment type="caution">
    <text evidence="2">The sequence shown here is derived from an EMBL/GenBank/DDBJ whole genome shotgun (WGS) entry which is preliminary data.</text>
</comment>
<dbReference type="Proteomes" id="UP001255856">
    <property type="component" value="Unassembled WGS sequence"/>
</dbReference>
<dbReference type="AlphaFoldDB" id="A0AAD9IPJ8"/>
<accession>A0AAD9IPJ8</accession>
<gene>
    <name evidence="2" type="ORF">QBZ16_000115</name>
</gene>
<name>A0AAD9IPJ8_PROWI</name>
<feature type="region of interest" description="Disordered" evidence="1">
    <location>
        <begin position="31"/>
        <end position="66"/>
    </location>
</feature>
<evidence type="ECO:0000313" key="3">
    <source>
        <dbReference type="Proteomes" id="UP001255856"/>
    </source>
</evidence>
<organism evidence="2 3">
    <name type="scientific">Prototheca wickerhamii</name>
    <dbReference type="NCBI Taxonomy" id="3111"/>
    <lineage>
        <taxon>Eukaryota</taxon>
        <taxon>Viridiplantae</taxon>
        <taxon>Chlorophyta</taxon>
        <taxon>core chlorophytes</taxon>
        <taxon>Trebouxiophyceae</taxon>
        <taxon>Chlorellales</taxon>
        <taxon>Chlorellaceae</taxon>
        <taxon>Prototheca</taxon>
    </lineage>
</organism>
<evidence type="ECO:0000313" key="2">
    <source>
        <dbReference type="EMBL" id="KAK2080262.1"/>
    </source>
</evidence>
<evidence type="ECO:0000256" key="1">
    <source>
        <dbReference type="SAM" id="MobiDB-lite"/>
    </source>
</evidence>